<dbReference type="Pfam" id="PF01055">
    <property type="entry name" value="Glyco_hydro_31_2nd"/>
    <property type="match status" value="1"/>
</dbReference>
<name>A0ABR7D9Q1_9CLOT</name>
<feature type="region of interest" description="Disordered" evidence="3">
    <location>
        <begin position="2154"/>
        <end position="2182"/>
    </location>
</feature>
<dbReference type="InterPro" id="IPR016134">
    <property type="entry name" value="Dockerin_dom"/>
</dbReference>
<organism evidence="9 10">
    <name type="scientific">Clostridium hominis</name>
    <dbReference type="NCBI Taxonomy" id="2763036"/>
    <lineage>
        <taxon>Bacteria</taxon>
        <taxon>Bacillati</taxon>
        <taxon>Bacillota</taxon>
        <taxon>Clostridia</taxon>
        <taxon>Eubacteriales</taxon>
        <taxon>Clostridiaceae</taxon>
        <taxon>Clostridium</taxon>
    </lineage>
</organism>
<feature type="chain" id="PRO_5047130263" evidence="5">
    <location>
        <begin position="28"/>
        <end position="2209"/>
    </location>
</feature>
<comment type="caution">
    <text evidence="9">The sequence shown here is derived from an EMBL/GenBank/DDBJ whole genome shotgun (WGS) entry which is preliminary data.</text>
</comment>
<feature type="domain" description="F5/8 type C" evidence="6">
    <location>
        <begin position="942"/>
        <end position="1092"/>
    </location>
</feature>
<feature type="domain" description="Dockerin" evidence="8">
    <location>
        <begin position="1096"/>
        <end position="1166"/>
    </location>
</feature>
<sequence>MKRRMLTAKITAALLSGMLITSSISPAVVAQAETILSQNEELVDETSANDYNEIGGIVNYVQDENKVTFDLATGEKLRVSFLENGVFRIYMDPTGDFQEDPTPNSKDHITKIIDKTEDKYEKTVPVVTDGAEIVLSTANIELKVEKETSKMELVNKTTGKTIWKEAEPLKYKNNETIQTLEASDDEYFYGGGMQNGRFSHRGKIINIVNENNWVDGGVASPTPFYFSTAGYGVMRHTFKPGLYDFSSTEQGKVITKHQEKRFDAYYFIGENPTNIINEFTELTGKPVLLPEYGFYLGHANCYSRDWINDETGQESQTQKPGFDRQESLMVDGVKVIDSHVENDMPLGWFLPNDGYGCGYGREDSIDGNINNLKSFVDYARGFGIQTGLWTQSTLKPTGNQEVYLERDIDKEVGVAGTNGVKTDVAWVGAGYSFALNSVRQAAEGIINNSKDNARPFIVSLDGWAGTQRYASIWSGDQYGGQWEYIRFHIPTYIGAGLSGQPNVGSDMDGIFGGNNLIQTRDFQWKAFTPVQIDMDGWGSNPKNPYAFNEPYTSINRMYLKLKSSMMPYNYSIGNEATNEGTPMIRAMMLEYPNAYTYGTSTEYQYMWGPNLLVAPIYQNTASDANGNDIRNDIYLPDEEQVWIDYFSGKQYRGGGVLNNYEAPLWKLPLFVKNGAIIPMNNDNNTPEEVDKSKRIYEVYPSGDTEFEVYEDDGLTTDYLENKSATTLVTSSAPKAGKGTATIKTGLLTGNYEGMVAERETEFVVNVSEKPSSLTTKVGGSEVKLTEAKSIEEYEKGTNMYFYDESPNLNKYATEGSEFAKVEIATTPKVYVKVEKTDVTKNEVELTVKDFVNTQDINKNELNENLAAPSNFAAPEDSITPDTIKLVWDEVEDATSYDVEIDGTVFSNITEAGYTHLNLNYDTVYNYRVRSVNKDGYSQWSEKISPKTALDPYRNVPSDMEALWTGGQYSSDYPYKALDGDDNSQFHSKGNAIDQPFIIDMKKAYSIEKLDLLFRANGNGSVKRAEIYSSSDGVNYTKVFSNATDSGNEAWATDGQVKTINFDTPINARYFKIITKESIGNFLTMREFRPYKVDGTNGKVVGDWNNSGDIDDGDLTFLQNYTGLTTVDADWPGYVSAADLNNNGVIDAYDIAYVASKLKGGVVESNAQMAGDLMLVPSKTELKAGETFTVDVIGTGLSDVNAFSAAIPLDSNKYEMVGTPTSTILTSTMENLSKVRKHSDGSQDIYTVFTNVGNAMKLKGTDSVARITLKAKVDTTWDMELTHGLIVDSKMNSKLAIAKVTDNDAPLPEAGEAVTKISGESISVSGEESQLQAGMGLNKLIDGTTSSDDSSRMDLKWIFSADQADKGTLPFEMTFKFDEAKELDNFTIYNRMDANGSINTAALKEVKAVGYLGEEATNLGTISDIETATTIFDLKGQKFDKIVVTALDSHKDKNTLAINEIEFYQKTGQEVSGIEFAEDTVEKLYLNKITPISANVLPSNANNPYYKVTSDNEDVVKVIRLDSEDKVGYYLMGLQSGTAKITATTADGSFTVEKTITVGKGADKTLLVEVINDAKEHTKLNEIYTKESYDALIAKVKVAEEVADNEESTEKEVSDAIIALRDAIDKLQERETVKEDKISYENVEAIDATSEADTDYKENAVDGDEGSIWHSGYQSADKLPVSITLELDKAYNLDQIDYLPRQNSRNGHITKYMIETSLDGENWIEARVGDLEANKEGTALANTGYNPIRFNSVEAKYVRFTALESLGDTNNKYASVAELVFYGREVEVEEGVNKDALQGAIDIAKEITEEQLNAAIPEARDEFVTALAEAESILANEEATQEQVDTTLDRLNKAIKGLEIIAGDKTDLIKLVETINALDPNNFTSASWSDVELALIEANGVIANENATVGDVAQAYTKLLNAHAKLEKKADKTELQEVINKAEALDNSKYTEETYALVLEKLAIAKEVMGNDDASSESVKAAIAALNNAIDNLKEVDDGEDDKVEADKSSLYEAIVKGQGIQENDYTSESFKNLKAKLDEAISVHAKENATQEEVDAVTSELLAAIDALVEVDNGGNDGDDGDEDQVVNKELLNGLINNALNLDSNKYTSETWSTLMASLKSAQEVMSREDATQDEVNKAYDELNIAIEGLVEGSNKPVKPVDPVKPGKPNKPGNGGNLPNTGGTPAGAVGILGVFTAALGFGMFKKKRK</sequence>
<dbReference type="InterPro" id="IPR013783">
    <property type="entry name" value="Ig-like_fold"/>
</dbReference>
<feature type="transmembrane region" description="Helical" evidence="4">
    <location>
        <begin position="2186"/>
        <end position="2204"/>
    </location>
</feature>
<dbReference type="SUPFAM" id="SSF51445">
    <property type="entry name" value="(Trans)glycosidases"/>
    <property type="match status" value="1"/>
</dbReference>
<dbReference type="PROSITE" id="PS00018">
    <property type="entry name" value="EF_HAND_1"/>
    <property type="match status" value="1"/>
</dbReference>
<evidence type="ECO:0000259" key="6">
    <source>
        <dbReference type="PROSITE" id="PS50022"/>
    </source>
</evidence>
<evidence type="ECO:0000313" key="9">
    <source>
        <dbReference type="EMBL" id="MBC5628125.1"/>
    </source>
</evidence>
<dbReference type="Gene3D" id="3.20.20.80">
    <property type="entry name" value="Glycosidases"/>
    <property type="match status" value="1"/>
</dbReference>
<protein>
    <submittedName>
        <fullName evidence="9">Discoidin domain-containing protein</fullName>
    </submittedName>
</protein>
<dbReference type="InterPro" id="IPR048395">
    <property type="entry name" value="Glyco_hydro_31_C"/>
</dbReference>
<gene>
    <name evidence="9" type="ORF">H8S20_04370</name>
</gene>
<dbReference type="NCBIfam" id="TIGR01167">
    <property type="entry name" value="LPXTG_anchor"/>
    <property type="match status" value="1"/>
</dbReference>
<dbReference type="SUPFAM" id="SSF63446">
    <property type="entry name" value="Type I dockerin domain"/>
    <property type="match status" value="1"/>
</dbReference>
<evidence type="ECO:0000259" key="8">
    <source>
        <dbReference type="PROSITE" id="PS51766"/>
    </source>
</evidence>
<evidence type="ECO:0000256" key="5">
    <source>
        <dbReference type="SAM" id="SignalP"/>
    </source>
</evidence>
<evidence type="ECO:0000256" key="2">
    <source>
        <dbReference type="ARBA" id="ARBA00023295"/>
    </source>
</evidence>
<dbReference type="Gene3D" id="2.60.40.1760">
    <property type="entry name" value="glycosyl hydrolase (family 31)"/>
    <property type="match status" value="1"/>
</dbReference>
<dbReference type="Gene3D" id="1.10.1330.10">
    <property type="entry name" value="Dockerin domain"/>
    <property type="match status" value="1"/>
</dbReference>
<dbReference type="EMBL" id="JACOOO010000004">
    <property type="protein sequence ID" value="MBC5628125.1"/>
    <property type="molecule type" value="Genomic_DNA"/>
</dbReference>
<dbReference type="InterPro" id="IPR008964">
    <property type="entry name" value="Invasin/intimin_cell_adhesion"/>
</dbReference>
<dbReference type="CDD" id="cd00063">
    <property type="entry name" value="FN3"/>
    <property type="match status" value="1"/>
</dbReference>
<dbReference type="InterPro" id="IPR033403">
    <property type="entry name" value="DUF5110"/>
</dbReference>
<dbReference type="SUPFAM" id="SSF49265">
    <property type="entry name" value="Fibronectin type III"/>
    <property type="match status" value="1"/>
</dbReference>
<dbReference type="SUPFAM" id="SSF49785">
    <property type="entry name" value="Galactose-binding domain-like"/>
    <property type="match status" value="3"/>
</dbReference>
<dbReference type="Gene3D" id="2.60.120.260">
    <property type="entry name" value="Galactose-binding domain-like"/>
    <property type="match status" value="3"/>
</dbReference>
<dbReference type="Proteomes" id="UP000596929">
    <property type="component" value="Unassembled WGS sequence"/>
</dbReference>
<dbReference type="InterPro" id="IPR000421">
    <property type="entry name" value="FA58C"/>
</dbReference>
<dbReference type="CDD" id="cd14752">
    <property type="entry name" value="GH31_N"/>
    <property type="match status" value="1"/>
</dbReference>
<dbReference type="PROSITE" id="PS50022">
    <property type="entry name" value="FA58C_3"/>
    <property type="match status" value="2"/>
</dbReference>
<evidence type="ECO:0000259" key="7">
    <source>
        <dbReference type="PROSITE" id="PS50853"/>
    </source>
</evidence>
<dbReference type="InterPro" id="IPR003961">
    <property type="entry name" value="FN3_dom"/>
</dbReference>
<dbReference type="CDD" id="cd06596">
    <property type="entry name" value="GH31_CPE1046"/>
    <property type="match status" value="1"/>
</dbReference>
<dbReference type="PROSITE" id="PS50853">
    <property type="entry name" value="FN3"/>
    <property type="match status" value="1"/>
</dbReference>
<dbReference type="Pfam" id="PF13802">
    <property type="entry name" value="Gal_mutarotas_2"/>
    <property type="match status" value="1"/>
</dbReference>
<evidence type="ECO:0000313" key="10">
    <source>
        <dbReference type="Proteomes" id="UP000596929"/>
    </source>
</evidence>
<keyword evidence="4" id="KW-1133">Transmembrane helix</keyword>
<feature type="domain" description="F5/8 type C" evidence="6">
    <location>
        <begin position="1625"/>
        <end position="1783"/>
    </location>
</feature>
<comment type="similarity">
    <text evidence="1">Belongs to the glycosyl hydrolase 31 family.</text>
</comment>
<dbReference type="Pfam" id="PF17137">
    <property type="entry name" value="DUF5110"/>
    <property type="match status" value="1"/>
</dbReference>
<feature type="signal peptide" evidence="5">
    <location>
        <begin position="1"/>
        <end position="27"/>
    </location>
</feature>
<keyword evidence="4" id="KW-0812">Transmembrane</keyword>
<reference evidence="9 10" key="1">
    <citation type="submission" date="2020-08" db="EMBL/GenBank/DDBJ databases">
        <title>Genome public.</title>
        <authorList>
            <person name="Liu C."/>
            <person name="Sun Q."/>
        </authorList>
    </citation>
    <scope>NUCLEOTIDE SEQUENCE [LARGE SCALE GENOMIC DNA]</scope>
    <source>
        <strain evidence="9 10">NSJ-6</strain>
    </source>
</reference>
<dbReference type="InterPro" id="IPR000322">
    <property type="entry name" value="Glyco_hydro_31_TIM"/>
</dbReference>
<proteinExistence type="inferred from homology"/>
<dbReference type="Pfam" id="PF21365">
    <property type="entry name" value="Glyco_hydro_31_3rd"/>
    <property type="match status" value="1"/>
</dbReference>
<dbReference type="SMART" id="SM00060">
    <property type="entry name" value="FN3"/>
    <property type="match status" value="1"/>
</dbReference>
<dbReference type="Pfam" id="PF00754">
    <property type="entry name" value="F5_F8_type_C"/>
    <property type="match status" value="2"/>
</dbReference>
<keyword evidence="2" id="KW-0326">Glycosidase</keyword>
<dbReference type="Gene3D" id="2.60.40.1180">
    <property type="entry name" value="Golgi alpha-mannosidase II"/>
    <property type="match status" value="2"/>
</dbReference>
<keyword evidence="4" id="KW-0472">Membrane</keyword>
<dbReference type="InterPro" id="IPR002105">
    <property type="entry name" value="Dockerin_1_rpt"/>
</dbReference>
<dbReference type="Gene3D" id="1.20.1270.70">
    <property type="entry name" value="Designed single chain three-helix bundle"/>
    <property type="match status" value="2"/>
</dbReference>
<dbReference type="PANTHER" id="PTHR22762">
    <property type="entry name" value="ALPHA-GLUCOSIDASE"/>
    <property type="match status" value="1"/>
</dbReference>
<dbReference type="InterPro" id="IPR008979">
    <property type="entry name" value="Galactose-bd-like_sf"/>
</dbReference>
<dbReference type="SUPFAM" id="SSF49373">
    <property type="entry name" value="Invasin/intimin cell-adhesion fragments"/>
    <property type="match status" value="1"/>
</dbReference>
<dbReference type="InterPro" id="IPR008965">
    <property type="entry name" value="CBM2/CBM3_carb-bd_dom_sf"/>
</dbReference>
<evidence type="ECO:0000256" key="1">
    <source>
        <dbReference type="ARBA" id="ARBA00007806"/>
    </source>
</evidence>
<dbReference type="SUPFAM" id="SSF74650">
    <property type="entry name" value="Galactose mutarotase-like"/>
    <property type="match status" value="1"/>
</dbReference>
<dbReference type="Gene3D" id="2.60.40.1080">
    <property type="match status" value="1"/>
</dbReference>
<dbReference type="InterPro" id="IPR017853">
    <property type="entry name" value="GH"/>
</dbReference>
<feature type="domain" description="Fibronectin type-III" evidence="7">
    <location>
        <begin position="867"/>
        <end position="950"/>
    </location>
</feature>
<dbReference type="Pfam" id="PF07554">
    <property type="entry name" value="FIVAR"/>
    <property type="match status" value="6"/>
</dbReference>
<dbReference type="InterPro" id="IPR013780">
    <property type="entry name" value="Glyco_hydro_b"/>
</dbReference>
<dbReference type="InterPro" id="IPR025887">
    <property type="entry name" value="Glyco_hydro_31_N_dom"/>
</dbReference>
<dbReference type="SUPFAM" id="SSF51011">
    <property type="entry name" value="Glycosyl hydrolase domain"/>
    <property type="match status" value="1"/>
</dbReference>
<accession>A0ABR7D9Q1</accession>
<dbReference type="Pfam" id="PF00404">
    <property type="entry name" value="Dockerin_1"/>
    <property type="match status" value="1"/>
</dbReference>
<dbReference type="RefSeq" id="WP_186859374.1">
    <property type="nucleotide sequence ID" value="NZ_JACOOO010000004.1"/>
</dbReference>
<keyword evidence="5" id="KW-0732">Signal</keyword>
<dbReference type="InterPro" id="IPR018247">
    <property type="entry name" value="EF_Hand_1_Ca_BS"/>
</dbReference>
<keyword evidence="10" id="KW-1185">Reference proteome</keyword>
<dbReference type="CDD" id="cd14254">
    <property type="entry name" value="Dockerin_II"/>
    <property type="match status" value="1"/>
</dbReference>
<dbReference type="Pfam" id="PF00041">
    <property type="entry name" value="fn3"/>
    <property type="match status" value="1"/>
</dbReference>
<dbReference type="PROSITE" id="PS00448">
    <property type="entry name" value="CLOS_CELLULOSOME_RPT"/>
    <property type="match status" value="1"/>
</dbReference>
<evidence type="ECO:0000256" key="3">
    <source>
        <dbReference type="SAM" id="MobiDB-lite"/>
    </source>
</evidence>
<dbReference type="Gene3D" id="1.20.1270.90">
    <property type="entry name" value="AF1782-like"/>
    <property type="match status" value="4"/>
</dbReference>
<dbReference type="PROSITE" id="PS51766">
    <property type="entry name" value="DOCKERIN"/>
    <property type="match status" value="1"/>
</dbReference>
<dbReference type="PANTHER" id="PTHR22762:SF166">
    <property type="entry name" value="ALPHA-GLUCOSIDASE"/>
    <property type="match status" value="1"/>
</dbReference>
<dbReference type="InterPro" id="IPR036439">
    <property type="entry name" value="Dockerin_dom_sf"/>
</dbReference>
<dbReference type="CDD" id="cd08759">
    <property type="entry name" value="Type_III_cohesin_like"/>
    <property type="match status" value="1"/>
</dbReference>
<dbReference type="SUPFAM" id="SSF49384">
    <property type="entry name" value="Carbohydrate-binding domain"/>
    <property type="match status" value="1"/>
</dbReference>
<dbReference type="InterPro" id="IPR011013">
    <property type="entry name" value="Gal_mutarotase_sf_dom"/>
</dbReference>
<keyword evidence="2" id="KW-0378">Hydrolase</keyword>
<dbReference type="Gene3D" id="2.60.40.10">
    <property type="entry name" value="Immunoglobulins"/>
    <property type="match status" value="1"/>
</dbReference>
<dbReference type="InterPro" id="IPR036116">
    <property type="entry name" value="FN3_sf"/>
</dbReference>
<evidence type="ECO:0000256" key="4">
    <source>
        <dbReference type="SAM" id="Phobius"/>
    </source>
</evidence>